<dbReference type="InterPro" id="IPR012373">
    <property type="entry name" value="Ferrdict_sens_TM"/>
</dbReference>
<dbReference type="Gene3D" id="3.55.50.30">
    <property type="match status" value="1"/>
</dbReference>
<feature type="domain" description="FecR protein" evidence="1">
    <location>
        <begin position="132"/>
        <end position="215"/>
    </location>
</feature>
<dbReference type="PANTHER" id="PTHR30273:SF2">
    <property type="entry name" value="PROTEIN FECR"/>
    <property type="match status" value="1"/>
</dbReference>
<dbReference type="InterPro" id="IPR032508">
    <property type="entry name" value="FecR_C"/>
</dbReference>
<evidence type="ECO:0000313" key="3">
    <source>
        <dbReference type="EMBL" id="TPG62358.1"/>
    </source>
</evidence>
<dbReference type="InterPro" id="IPR006860">
    <property type="entry name" value="FecR"/>
</dbReference>
<dbReference type="EMBL" id="RCYZ01000009">
    <property type="protein sequence ID" value="TPG62358.1"/>
    <property type="molecule type" value="Genomic_DNA"/>
</dbReference>
<dbReference type="PIRSF" id="PIRSF018266">
    <property type="entry name" value="FecR"/>
    <property type="match status" value="1"/>
</dbReference>
<reference evidence="3 4" key="1">
    <citation type="journal article" date="2019" name="Environ. Microbiol.">
        <title>Species interactions and distinct microbial communities in high Arctic permafrost affected cryosols are associated with the CH4 and CO2 gas fluxes.</title>
        <authorList>
            <person name="Altshuler I."/>
            <person name="Hamel J."/>
            <person name="Turney S."/>
            <person name="Magnuson E."/>
            <person name="Levesque R."/>
            <person name="Greer C."/>
            <person name="Whyte L.G."/>
        </authorList>
    </citation>
    <scope>NUCLEOTIDE SEQUENCE [LARGE SCALE GENOMIC DNA]</scope>
    <source>
        <strain evidence="3 4">S9.2P</strain>
    </source>
</reference>
<name>A0A502GLI1_9BACT</name>
<dbReference type="PANTHER" id="PTHR30273">
    <property type="entry name" value="PERIPLASMIC SIGNAL SENSOR AND SIGMA FACTOR ACTIVATOR FECR-RELATED"/>
    <property type="match status" value="1"/>
</dbReference>
<feature type="domain" description="Protein FecR C-terminal" evidence="2">
    <location>
        <begin position="271"/>
        <end position="337"/>
    </location>
</feature>
<keyword evidence="4" id="KW-1185">Reference proteome</keyword>
<dbReference type="Proteomes" id="UP000317646">
    <property type="component" value="Unassembled WGS sequence"/>
</dbReference>
<protein>
    <submittedName>
        <fullName evidence="3">FecR family protein</fullName>
    </submittedName>
</protein>
<gene>
    <name evidence="3" type="ORF">EAH73_19375</name>
</gene>
<evidence type="ECO:0000259" key="1">
    <source>
        <dbReference type="Pfam" id="PF04773"/>
    </source>
</evidence>
<dbReference type="OrthoDB" id="645173at2"/>
<dbReference type="GO" id="GO:0016989">
    <property type="term" value="F:sigma factor antagonist activity"/>
    <property type="evidence" value="ECO:0007669"/>
    <property type="project" value="TreeGrafter"/>
</dbReference>
<sequence length="346" mass="37613">MTEAAFEEMLQRYLDGTSRPGERELVARWSNQLGAPQDIVLSAAEREQVRAAMWHQVERLTLDAGEKPAARSRILGPPAAFWQAPVLRWAAAAVLVLGGAGALALLRQAPAATHTPAIAWVWQRNAGPQVQLLRLADSSRVALSPGSSLQYRPGLAGARREVRLKGEAFFQVAKNPARPFLVYTDQLVTTVLGTSFRVKAYAGRNNEVAVREGRVSVQVRRGADLRATPVQPAAGGVVLLPNQQVVFAALDPHPLRKNLVANPVIVVPQAFTFTKQPVAKVLQALEKAYGVDILYDANKVANCTITVTFYQESLYEKLDLLSKALGAHYAPIDDARIQFDTNGCAP</sequence>
<evidence type="ECO:0000313" key="4">
    <source>
        <dbReference type="Proteomes" id="UP000317646"/>
    </source>
</evidence>
<comment type="caution">
    <text evidence="3">The sequence shown here is derived from an EMBL/GenBank/DDBJ whole genome shotgun (WGS) entry which is preliminary data.</text>
</comment>
<proteinExistence type="predicted"/>
<dbReference type="Pfam" id="PF04773">
    <property type="entry name" value="FecR"/>
    <property type="match status" value="1"/>
</dbReference>
<dbReference type="Pfam" id="PF16344">
    <property type="entry name" value="FecR_C"/>
    <property type="match status" value="1"/>
</dbReference>
<accession>A0A502GLI1</accession>
<organism evidence="3 4">
    <name type="scientific">Hymenobacter nivis</name>
    <dbReference type="NCBI Taxonomy" id="1850093"/>
    <lineage>
        <taxon>Bacteria</taxon>
        <taxon>Pseudomonadati</taxon>
        <taxon>Bacteroidota</taxon>
        <taxon>Cytophagia</taxon>
        <taxon>Cytophagales</taxon>
        <taxon>Hymenobacteraceae</taxon>
        <taxon>Hymenobacter</taxon>
    </lineage>
</organism>
<dbReference type="Gene3D" id="2.60.120.1440">
    <property type="match status" value="1"/>
</dbReference>
<dbReference type="AlphaFoldDB" id="A0A502GLI1"/>
<dbReference type="RefSeq" id="WP_140469095.1">
    <property type="nucleotide sequence ID" value="NZ_RCYZ01000009.1"/>
</dbReference>
<evidence type="ECO:0000259" key="2">
    <source>
        <dbReference type="Pfam" id="PF16344"/>
    </source>
</evidence>